<dbReference type="Gramene" id="CDY30460">
    <property type="protein sequence ID" value="CDY30460"/>
    <property type="gene ID" value="GSBRNA2T00045165001"/>
</dbReference>
<dbReference type="Proteomes" id="UP000028999">
    <property type="component" value="Unassembled WGS sequence"/>
</dbReference>
<keyword evidence="3" id="KW-1185">Reference proteome</keyword>
<evidence type="ECO:0000259" key="1">
    <source>
        <dbReference type="PROSITE" id="PS52045"/>
    </source>
</evidence>
<sequence length="232" mass="26476">MRPSFNPESVFSESKVSSKCNDITQLWHVNGKCPEDTVPIRRTRKQDLYRASSVEKFGMKSQKSIPKPKSYEPASVLTQNGHQHAIMYVEDGVFYGAKAKINVWNPDVEMPNEFSLAQIWVLGGNFNSDLNSIEAGWQVSPQLYGDTRTRLFTYWTETRPSFIPKVNSTYTKKEPKAITQIWLKNGECPENTVLIRRTEKEDIFRGKSIESFGKKIHDQSNAGGHEVQCLLL</sequence>
<dbReference type="PaxDb" id="3708-A0A078GVB5"/>
<dbReference type="InterPro" id="IPR025521">
    <property type="entry name" value="Neprosin_propep"/>
</dbReference>
<dbReference type="PANTHER" id="PTHR31589:SF156">
    <property type="entry name" value="NEPROSIN DOMAIN-CONTAINING PROTEIN"/>
    <property type="match status" value="1"/>
</dbReference>
<reference evidence="2 3" key="1">
    <citation type="journal article" date="2014" name="Science">
        <title>Plant genetics. Early allopolyploid evolution in the post-Neolithic Brassica napus oilseed genome.</title>
        <authorList>
            <person name="Chalhoub B."/>
            <person name="Denoeud F."/>
            <person name="Liu S."/>
            <person name="Parkin I.A."/>
            <person name="Tang H."/>
            <person name="Wang X."/>
            <person name="Chiquet J."/>
            <person name="Belcram H."/>
            <person name="Tong C."/>
            <person name="Samans B."/>
            <person name="Correa M."/>
            <person name="Da Silva C."/>
            <person name="Just J."/>
            <person name="Falentin C."/>
            <person name="Koh C.S."/>
            <person name="Le Clainche I."/>
            <person name="Bernard M."/>
            <person name="Bento P."/>
            <person name="Noel B."/>
            <person name="Labadie K."/>
            <person name="Alberti A."/>
            <person name="Charles M."/>
            <person name="Arnaud D."/>
            <person name="Guo H."/>
            <person name="Daviaud C."/>
            <person name="Alamery S."/>
            <person name="Jabbari K."/>
            <person name="Zhao M."/>
            <person name="Edger P.P."/>
            <person name="Chelaifa H."/>
            <person name="Tack D."/>
            <person name="Lassalle G."/>
            <person name="Mestiri I."/>
            <person name="Schnel N."/>
            <person name="Le Paslier M.C."/>
            <person name="Fan G."/>
            <person name="Renault V."/>
            <person name="Bayer P.E."/>
            <person name="Golicz A.A."/>
            <person name="Manoli S."/>
            <person name="Lee T.H."/>
            <person name="Thi V.H."/>
            <person name="Chalabi S."/>
            <person name="Hu Q."/>
            <person name="Fan C."/>
            <person name="Tollenaere R."/>
            <person name="Lu Y."/>
            <person name="Battail C."/>
            <person name="Shen J."/>
            <person name="Sidebottom C.H."/>
            <person name="Wang X."/>
            <person name="Canaguier A."/>
            <person name="Chauveau A."/>
            <person name="Berard A."/>
            <person name="Deniot G."/>
            <person name="Guan M."/>
            <person name="Liu Z."/>
            <person name="Sun F."/>
            <person name="Lim Y.P."/>
            <person name="Lyons E."/>
            <person name="Town C.D."/>
            <person name="Bancroft I."/>
            <person name="Wang X."/>
            <person name="Meng J."/>
            <person name="Ma J."/>
            <person name="Pires J.C."/>
            <person name="King G.J."/>
            <person name="Brunel D."/>
            <person name="Delourme R."/>
            <person name="Renard M."/>
            <person name="Aury J.M."/>
            <person name="Adams K.L."/>
            <person name="Batley J."/>
            <person name="Snowdon R.J."/>
            <person name="Tost J."/>
            <person name="Edwards D."/>
            <person name="Zhou Y."/>
            <person name="Hua W."/>
            <person name="Sharpe A.G."/>
            <person name="Paterson A.H."/>
            <person name="Guan C."/>
            <person name="Wincker P."/>
        </authorList>
    </citation>
    <scope>NUCLEOTIDE SEQUENCE [LARGE SCALE GENOMIC DNA]</scope>
    <source>
        <strain evidence="3">cv. Darmor-bzh</strain>
    </source>
</reference>
<dbReference type="Pfam" id="PF03080">
    <property type="entry name" value="Neprosin"/>
    <property type="match status" value="1"/>
</dbReference>
<protein>
    <submittedName>
        <fullName evidence="2">BnaA04g25610D protein</fullName>
    </submittedName>
</protein>
<evidence type="ECO:0000313" key="2">
    <source>
        <dbReference type="EMBL" id="CDY30460.1"/>
    </source>
</evidence>
<dbReference type="PROSITE" id="PS52045">
    <property type="entry name" value="NEPROSIN_PEP_CD"/>
    <property type="match status" value="1"/>
</dbReference>
<gene>
    <name evidence="2" type="primary">BnaA04g25610D</name>
    <name evidence="2" type="ORF">GSBRNA2T00045165001</name>
</gene>
<organism evidence="2 3">
    <name type="scientific">Brassica napus</name>
    <name type="common">Rape</name>
    <dbReference type="NCBI Taxonomy" id="3708"/>
    <lineage>
        <taxon>Eukaryota</taxon>
        <taxon>Viridiplantae</taxon>
        <taxon>Streptophyta</taxon>
        <taxon>Embryophyta</taxon>
        <taxon>Tracheophyta</taxon>
        <taxon>Spermatophyta</taxon>
        <taxon>Magnoliopsida</taxon>
        <taxon>eudicotyledons</taxon>
        <taxon>Gunneridae</taxon>
        <taxon>Pentapetalae</taxon>
        <taxon>rosids</taxon>
        <taxon>malvids</taxon>
        <taxon>Brassicales</taxon>
        <taxon>Brassicaceae</taxon>
        <taxon>Brassiceae</taxon>
        <taxon>Brassica</taxon>
    </lineage>
</organism>
<dbReference type="PANTHER" id="PTHR31589">
    <property type="entry name" value="PROTEIN, PUTATIVE (DUF239)-RELATED-RELATED"/>
    <property type="match status" value="1"/>
</dbReference>
<dbReference type="AlphaFoldDB" id="A0A078GVB5"/>
<name>A0A078GVB5_BRANA</name>
<dbReference type="InterPro" id="IPR004314">
    <property type="entry name" value="Neprosin"/>
</dbReference>
<dbReference type="EMBL" id="LK032253">
    <property type="protein sequence ID" value="CDY30460.1"/>
    <property type="molecule type" value="Genomic_DNA"/>
</dbReference>
<dbReference type="Pfam" id="PF14365">
    <property type="entry name" value="Neprosin_AP"/>
    <property type="match status" value="1"/>
</dbReference>
<proteinExistence type="predicted"/>
<dbReference type="STRING" id="3708.A0A078GVB5"/>
<feature type="domain" description="Neprosin PEP catalytic" evidence="1">
    <location>
        <begin position="76"/>
        <end position="232"/>
    </location>
</feature>
<evidence type="ECO:0000313" key="3">
    <source>
        <dbReference type="Proteomes" id="UP000028999"/>
    </source>
</evidence>
<dbReference type="InterPro" id="IPR053168">
    <property type="entry name" value="Glutamic_endopeptidase"/>
</dbReference>
<accession>A0A078GVB5</accession>
<dbReference type="Gene3D" id="3.90.1320.10">
    <property type="entry name" value="Outer-capsid protein sigma 3, large lobe"/>
    <property type="match status" value="1"/>
</dbReference>